<name>A0ABN9H494_9NEOB</name>
<organism evidence="2 3">
    <name type="scientific">Staurois parvus</name>
    <dbReference type="NCBI Taxonomy" id="386267"/>
    <lineage>
        <taxon>Eukaryota</taxon>
        <taxon>Metazoa</taxon>
        <taxon>Chordata</taxon>
        <taxon>Craniata</taxon>
        <taxon>Vertebrata</taxon>
        <taxon>Euteleostomi</taxon>
        <taxon>Amphibia</taxon>
        <taxon>Batrachia</taxon>
        <taxon>Anura</taxon>
        <taxon>Neobatrachia</taxon>
        <taxon>Ranoidea</taxon>
        <taxon>Ranidae</taxon>
        <taxon>Staurois</taxon>
    </lineage>
</organism>
<reference evidence="2" key="1">
    <citation type="submission" date="2023-05" db="EMBL/GenBank/DDBJ databases">
        <authorList>
            <person name="Stuckert A."/>
        </authorList>
    </citation>
    <scope>NUCLEOTIDE SEQUENCE</scope>
</reference>
<proteinExistence type="predicted"/>
<dbReference type="EMBL" id="CATNWA010019703">
    <property type="protein sequence ID" value="CAI9614568.1"/>
    <property type="molecule type" value="Genomic_DNA"/>
</dbReference>
<dbReference type="SUPFAM" id="SSF52096">
    <property type="entry name" value="ClpP/crotonase"/>
    <property type="match status" value="1"/>
</dbReference>
<dbReference type="InterPro" id="IPR029045">
    <property type="entry name" value="ClpP/crotonase-like_dom_sf"/>
</dbReference>
<dbReference type="Pfam" id="PF01039">
    <property type="entry name" value="Carboxyl_trans"/>
    <property type="match status" value="1"/>
</dbReference>
<dbReference type="PANTHER" id="PTHR22855:SF47">
    <property type="entry name" value="METHYLCROTONOYL-COA CARBOXYLASE"/>
    <property type="match status" value="1"/>
</dbReference>
<accession>A0ABN9H494</accession>
<dbReference type="PANTHER" id="PTHR22855">
    <property type="entry name" value="ACETYL, PROPIONYL, PYRUVATE, AND GLUTACONYL CARBOXYLASE-RELATED"/>
    <property type="match status" value="1"/>
</dbReference>
<comment type="caution">
    <text evidence="2">The sequence shown here is derived from an EMBL/GenBank/DDBJ whole genome shotgun (WGS) entry which is preliminary data.</text>
</comment>
<evidence type="ECO:0000259" key="1">
    <source>
        <dbReference type="Pfam" id="PF01039"/>
    </source>
</evidence>
<evidence type="ECO:0000313" key="2">
    <source>
        <dbReference type="EMBL" id="CAI9614568.1"/>
    </source>
</evidence>
<dbReference type="InterPro" id="IPR045190">
    <property type="entry name" value="MCCB/AccD1-like"/>
</dbReference>
<protein>
    <recommendedName>
        <fullName evidence="1">Acetyl-coenzyme A carboxylase carboxyl transferase subunit beta domain-containing protein</fullName>
    </recommendedName>
</protein>
<dbReference type="Proteomes" id="UP001162483">
    <property type="component" value="Unassembled WGS sequence"/>
</dbReference>
<feature type="non-terminal residue" evidence="2">
    <location>
        <position position="1"/>
    </location>
</feature>
<dbReference type="Gene3D" id="3.90.226.10">
    <property type="entry name" value="2-enoyl-CoA Hydratase, Chain A, domain 1"/>
    <property type="match status" value="1"/>
</dbReference>
<feature type="non-terminal residue" evidence="2">
    <location>
        <position position="185"/>
    </location>
</feature>
<keyword evidence="3" id="KW-1185">Reference proteome</keyword>
<dbReference type="InterPro" id="IPR034733">
    <property type="entry name" value="AcCoA_carboxyl_beta"/>
</dbReference>
<evidence type="ECO:0000313" key="3">
    <source>
        <dbReference type="Proteomes" id="UP001162483"/>
    </source>
</evidence>
<gene>
    <name evidence="2" type="ORF">SPARVUS_LOCUS15065659</name>
</gene>
<feature type="domain" description="Acetyl-coenzyme A carboxylase carboxyl transferase subunit beta" evidence="1">
    <location>
        <begin position="4"/>
        <end position="127"/>
    </location>
</feature>
<sequence length="185" mass="20210">ATEPEAYSCARLIISTLNFDPPPDSCNEFEDPLYDTHELSGLAPRGYNCTLDIKLILSRLVDGSKFLEFKADYGTTLVTGFAAIEGYLVGIVASNGALTHDASLKGSHFVQICNQRNIPLLFLQNTTSQEPLPLSLSKCGRSFDPNFFFLWPNARIGLVDADCAPPNRRDGDGSEDGEEFTALLT</sequence>